<gene>
    <name evidence="2" type="ORF">YM304_38170</name>
</gene>
<protein>
    <submittedName>
        <fullName evidence="2">Putative anion transporting ATPase</fullName>
    </submittedName>
</protein>
<dbReference type="OrthoDB" id="5490584at2"/>
<dbReference type="CDD" id="cd02035">
    <property type="entry name" value="ArsA"/>
    <property type="match status" value="1"/>
</dbReference>
<evidence type="ECO:0000313" key="3">
    <source>
        <dbReference type="Proteomes" id="UP000011863"/>
    </source>
</evidence>
<dbReference type="InterPro" id="IPR016300">
    <property type="entry name" value="ATPase_ArsA/GET3"/>
</dbReference>
<dbReference type="SUPFAM" id="SSF52540">
    <property type="entry name" value="P-loop containing nucleoside triphosphate hydrolases"/>
    <property type="match status" value="1"/>
</dbReference>
<evidence type="ECO:0000259" key="1">
    <source>
        <dbReference type="Pfam" id="PF02374"/>
    </source>
</evidence>
<organism evidence="2 3">
    <name type="scientific">Ilumatobacter coccineus (strain NBRC 103263 / KCTC 29153 / YM16-304)</name>
    <dbReference type="NCBI Taxonomy" id="1313172"/>
    <lineage>
        <taxon>Bacteria</taxon>
        <taxon>Bacillati</taxon>
        <taxon>Actinomycetota</taxon>
        <taxon>Acidimicrobiia</taxon>
        <taxon>Acidimicrobiales</taxon>
        <taxon>Ilumatobacteraceae</taxon>
        <taxon>Ilumatobacter</taxon>
    </lineage>
</organism>
<dbReference type="RefSeq" id="WP_015443378.1">
    <property type="nucleotide sequence ID" value="NC_020520.1"/>
</dbReference>
<dbReference type="GO" id="GO:0016887">
    <property type="term" value="F:ATP hydrolysis activity"/>
    <property type="evidence" value="ECO:0007669"/>
    <property type="project" value="InterPro"/>
</dbReference>
<reference evidence="2 3" key="1">
    <citation type="journal article" date="2013" name="Int. J. Syst. Evol. Microbiol.">
        <title>Ilumatobacter nonamiense sp. nov. and Ilumatobacter coccineum sp. nov., isolated from seashore sand.</title>
        <authorList>
            <person name="Matsumoto A."/>
            <person name="Kasai H."/>
            <person name="Matsuo Y."/>
            <person name="Shizuri Y."/>
            <person name="Ichikawa N."/>
            <person name="Fujita N."/>
            <person name="Omura S."/>
            <person name="Takahashi Y."/>
        </authorList>
    </citation>
    <scope>NUCLEOTIDE SEQUENCE [LARGE SCALE GENOMIC DNA]</scope>
    <source>
        <strain evidence="3">NBRC 103263 / KCTC 29153 / YM16-304</strain>
    </source>
</reference>
<feature type="domain" description="ArsA/GET3 Anion-transporting ATPase-like" evidence="1">
    <location>
        <begin position="13"/>
        <end position="352"/>
    </location>
</feature>
<dbReference type="PANTHER" id="PTHR10803">
    <property type="entry name" value="ARSENICAL PUMP-DRIVING ATPASE ARSENITE-TRANSLOCATING ATPASE"/>
    <property type="match status" value="1"/>
</dbReference>
<dbReference type="EMBL" id="AP012057">
    <property type="protein sequence ID" value="BAN04131.1"/>
    <property type="molecule type" value="Genomic_DNA"/>
</dbReference>
<proteinExistence type="predicted"/>
<dbReference type="Proteomes" id="UP000011863">
    <property type="component" value="Chromosome"/>
</dbReference>
<dbReference type="KEGG" id="aym:YM304_38170"/>
<sequence length="357" mass="38263">MASITDVIAGSDVVVCCGSGGVGKTTTAAVLGLEAAREGRRVVVVTIDPARRLADALGLESGLSSEPQRVEAATGELWAMMLDTAATFDGLVRTHADDAEQVERILANPFYRNMAGAMSGTQEYMAAETLHALHNDERFDLVIVDTPPSRNALDFLDAPGVLSRFLDHRVFKLAMLPTRGGLKFLGVAAQPIFKAIGKVVGSDVLTDALAFFQAFAGMESGFRERADEVIELLRAERTSFVVVASPRHDTIAEATWFADQLRRQEVGVAAVIVNRVHPDFAGDVDIDALSTDDPVTTALVANLRELDAIREAELAALAPLVEATEPSPVALLPLLQRDIHDIAALDDIATHLFNRAT</sequence>
<keyword evidence="3" id="KW-1185">Reference proteome</keyword>
<dbReference type="Pfam" id="PF02374">
    <property type="entry name" value="ArsA_ATPase"/>
    <property type="match status" value="1"/>
</dbReference>
<dbReference type="GO" id="GO:0005524">
    <property type="term" value="F:ATP binding"/>
    <property type="evidence" value="ECO:0007669"/>
    <property type="project" value="InterPro"/>
</dbReference>
<accession>A0A6C7ECC7</accession>
<dbReference type="Gene3D" id="3.40.50.300">
    <property type="entry name" value="P-loop containing nucleotide triphosphate hydrolases"/>
    <property type="match status" value="1"/>
</dbReference>
<dbReference type="AlphaFoldDB" id="A0A6C7ECC7"/>
<name>A0A6C7ECC7_ILUCY</name>
<dbReference type="InterPro" id="IPR025723">
    <property type="entry name" value="ArsA/GET3_ATPase-like"/>
</dbReference>
<dbReference type="InterPro" id="IPR027417">
    <property type="entry name" value="P-loop_NTPase"/>
</dbReference>
<evidence type="ECO:0000313" key="2">
    <source>
        <dbReference type="EMBL" id="BAN04131.1"/>
    </source>
</evidence>
<dbReference type="PANTHER" id="PTHR10803:SF26">
    <property type="entry name" value="ANION TRANSPORTER ATPASE-RELATED"/>
    <property type="match status" value="1"/>
</dbReference>